<protein>
    <recommendedName>
        <fullName evidence="3">DUF3313 domain-containing protein</fullName>
    </recommendedName>
</protein>
<dbReference type="OrthoDB" id="9826818at2"/>
<dbReference type="KEGG" id="paqt:E8L99_15740"/>
<reference evidence="1 2" key="1">
    <citation type="submission" date="2019-04" db="EMBL/GenBank/DDBJ databases">
        <title>Phreatobacter aquaticus sp. nov.</title>
        <authorList>
            <person name="Choi A."/>
            <person name="Baek K."/>
        </authorList>
    </citation>
    <scope>NUCLEOTIDE SEQUENCE [LARGE SCALE GENOMIC DNA]</scope>
    <source>
        <strain evidence="1 2">NMCR1094</strain>
    </source>
</reference>
<evidence type="ECO:0008006" key="3">
    <source>
        <dbReference type="Google" id="ProtNLM"/>
    </source>
</evidence>
<dbReference type="Proteomes" id="UP000298588">
    <property type="component" value="Chromosome"/>
</dbReference>
<evidence type="ECO:0000313" key="1">
    <source>
        <dbReference type="EMBL" id="QCK87105.1"/>
    </source>
</evidence>
<sequence length="190" mass="20539">MSVAELNTYRVAGVDVVLAPGVNGRTTSFEMAYAQSRGAQTPPASTLPEAQVTSTSRAGPDYFTVVNSPEAQEYYQRRTVEIVRDEMEKRVGHALLGQKPARIHVTVTTLTLPNEAMRILVSQHHLLQATVVLRDAVTGQALVTYPDMRVVIDGGGGLVGTFLVPALVGGPVERLAAELAQGYRNWLLQN</sequence>
<organism evidence="1 2">
    <name type="scientific">Phreatobacter aquaticus</name>
    <dbReference type="NCBI Taxonomy" id="2570229"/>
    <lineage>
        <taxon>Bacteria</taxon>
        <taxon>Pseudomonadati</taxon>
        <taxon>Pseudomonadota</taxon>
        <taxon>Alphaproteobacteria</taxon>
        <taxon>Hyphomicrobiales</taxon>
        <taxon>Phreatobacteraceae</taxon>
        <taxon>Phreatobacter</taxon>
    </lineage>
</organism>
<gene>
    <name evidence="1" type="ORF">E8L99_15740</name>
</gene>
<proteinExistence type="predicted"/>
<dbReference type="EMBL" id="CP039865">
    <property type="protein sequence ID" value="QCK87105.1"/>
    <property type="molecule type" value="Genomic_DNA"/>
</dbReference>
<dbReference type="RefSeq" id="WP_137100436.1">
    <property type="nucleotide sequence ID" value="NZ_CP039865.1"/>
</dbReference>
<name>A0A4D7QJ71_9HYPH</name>
<keyword evidence="2" id="KW-1185">Reference proteome</keyword>
<dbReference type="AlphaFoldDB" id="A0A4D7QJ71"/>
<accession>A0A4D7QJ71</accession>
<evidence type="ECO:0000313" key="2">
    <source>
        <dbReference type="Proteomes" id="UP000298588"/>
    </source>
</evidence>